<sequence>MFDKIVEIVSASGYVGVFGLMLLENIFPPIPSELIMPLAGFVAAKGELNLYGVVLAGTAGSVVGALPWYYAGAKLGEARLKKWSERWGYWLTMCPDDIDHASRWFNRHGKLAVFFGRLMPAVRTLISVPAGIVKLPMPVFLLYSTAGSLLWTALLTLAGFLLESQYEKVADYINPVSTGIVIMIVLIYVYRLLRLRFGGHKQT</sequence>
<keyword evidence="2" id="KW-1003">Cell membrane</keyword>
<dbReference type="AlphaFoldDB" id="A0A0F9WC55"/>
<protein>
    <recommendedName>
        <fullName evidence="7">VTT domain-containing protein</fullName>
    </recommendedName>
</protein>
<comment type="subcellular location">
    <subcellularLocation>
        <location evidence="1">Cell membrane</location>
        <topology evidence="1">Multi-pass membrane protein</topology>
    </subcellularLocation>
</comment>
<evidence type="ECO:0000259" key="7">
    <source>
        <dbReference type="Pfam" id="PF09335"/>
    </source>
</evidence>
<evidence type="ECO:0000256" key="3">
    <source>
        <dbReference type="ARBA" id="ARBA00022692"/>
    </source>
</evidence>
<dbReference type="InterPro" id="IPR051311">
    <property type="entry name" value="DedA_domain"/>
</dbReference>
<evidence type="ECO:0000256" key="1">
    <source>
        <dbReference type="ARBA" id="ARBA00004651"/>
    </source>
</evidence>
<feature type="domain" description="VTT" evidence="7">
    <location>
        <begin position="30"/>
        <end position="159"/>
    </location>
</feature>
<dbReference type="PANTHER" id="PTHR42709">
    <property type="entry name" value="ALKALINE PHOSPHATASE LIKE PROTEIN"/>
    <property type="match status" value="1"/>
</dbReference>
<dbReference type="GO" id="GO:0005886">
    <property type="term" value="C:plasma membrane"/>
    <property type="evidence" value="ECO:0007669"/>
    <property type="project" value="UniProtKB-SubCell"/>
</dbReference>
<gene>
    <name evidence="8" type="ORF">LCGC14_0034600</name>
</gene>
<proteinExistence type="predicted"/>
<name>A0A0F9WC55_9ZZZZ</name>
<dbReference type="InterPro" id="IPR032816">
    <property type="entry name" value="VTT_dom"/>
</dbReference>
<keyword evidence="4 6" id="KW-1133">Transmembrane helix</keyword>
<evidence type="ECO:0000256" key="4">
    <source>
        <dbReference type="ARBA" id="ARBA00022989"/>
    </source>
</evidence>
<reference evidence="8" key="1">
    <citation type="journal article" date="2015" name="Nature">
        <title>Complex archaea that bridge the gap between prokaryotes and eukaryotes.</title>
        <authorList>
            <person name="Spang A."/>
            <person name="Saw J.H."/>
            <person name="Jorgensen S.L."/>
            <person name="Zaremba-Niedzwiedzka K."/>
            <person name="Martijn J."/>
            <person name="Lind A.E."/>
            <person name="van Eijk R."/>
            <person name="Schleper C."/>
            <person name="Guy L."/>
            <person name="Ettema T.J."/>
        </authorList>
    </citation>
    <scope>NUCLEOTIDE SEQUENCE</scope>
</reference>
<feature type="transmembrane region" description="Helical" evidence="6">
    <location>
        <begin position="12"/>
        <end position="30"/>
    </location>
</feature>
<feature type="transmembrane region" description="Helical" evidence="6">
    <location>
        <begin position="140"/>
        <end position="160"/>
    </location>
</feature>
<keyword evidence="5 6" id="KW-0472">Membrane</keyword>
<accession>A0A0F9WC55</accession>
<evidence type="ECO:0000256" key="6">
    <source>
        <dbReference type="SAM" id="Phobius"/>
    </source>
</evidence>
<evidence type="ECO:0000256" key="2">
    <source>
        <dbReference type="ARBA" id="ARBA00022475"/>
    </source>
</evidence>
<evidence type="ECO:0000256" key="5">
    <source>
        <dbReference type="ARBA" id="ARBA00023136"/>
    </source>
</evidence>
<keyword evidence="3 6" id="KW-0812">Transmembrane</keyword>
<dbReference type="Pfam" id="PF09335">
    <property type="entry name" value="VTT_dom"/>
    <property type="match status" value="1"/>
</dbReference>
<feature type="transmembrane region" description="Helical" evidence="6">
    <location>
        <begin position="50"/>
        <end position="71"/>
    </location>
</feature>
<feature type="transmembrane region" description="Helical" evidence="6">
    <location>
        <begin position="172"/>
        <end position="193"/>
    </location>
</feature>
<dbReference type="EMBL" id="LAZR01000006">
    <property type="protein sequence ID" value="KKO09958.1"/>
    <property type="molecule type" value="Genomic_DNA"/>
</dbReference>
<dbReference type="PANTHER" id="PTHR42709:SF6">
    <property type="entry name" value="UNDECAPRENYL PHOSPHATE TRANSPORTER A"/>
    <property type="match status" value="1"/>
</dbReference>
<comment type="caution">
    <text evidence="8">The sequence shown here is derived from an EMBL/GenBank/DDBJ whole genome shotgun (WGS) entry which is preliminary data.</text>
</comment>
<organism evidence="8">
    <name type="scientific">marine sediment metagenome</name>
    <dbReference type="NCBI Taxonomy" id="412755"/>
    <lineage>
        <taxon>unclassified sequences</taxon>
        <taxon>metagenomes</taxon>
        <taxon>ecological metagenomes</taxon>
    </lineage>
</organism>
<evidence type="ECO:0000313" key="8">
    <source>
        <dbReference type="EMBL" id="KKO09958.1"/>
    </source>
</evidence>